<gene>
    <name evidence="2" type="ORF">KIN20_025061</name>
</gene>
<dbReference type="Pfam" id="PF17906">
    <property type="entry name" value="HTH_48"/>
    <property type="match status" value="1"/>
</dbReference>
<dbReference type="Gene3D" id="1.10.10.1450">
    <property type="match status" value="1"/>
</dbReference>
<feature type="domain" description="Mos1 transposase HTH" evidence="1">
    <location>
        <begin position="2"/>
        <end position="39"/>
    </location>
</feature>
<dbReference type="EMBL" id="JAHQIW010005085">
    <property type="protein sequence ID" value="KAJ1364872.1"/>
    <property type="molecule type" value="Genomic_DNA"/>
</dbReference>
<evidence type="ECO:0000313" key="3">
    <source>
        <dbReference type="Proteomes" id="UP001196413"/>
    </source>
</evidence>
<dbReference type="AlphaFoldDB" id="A0AAD5QX40"/>
<keyword evidence="3" id="KW-1185">Reference proteome</keyword>
<protein>
    <recommendedName>
        <fullName evidence="1">Mos1 transposase HTH domain-containing protein</fullName>
    </recommendedName>
</protein>
<evidence type="ECO:0000259" key="1">
    <source>
        <dbReference type="Pfam" id="PF17906"/>
    </source>
</evidence>
<comment type="caution">
    <text evidence="2">The sequence shown here is derived from an EMBL/GenBank/DDBJ whole genome shotgun (WGS) entry which is preliminary data.</text>
</comment>
<dbReference type="Proteomes" id="UP001196413">
    <property type="component" value="Unassembled WGS sequence"/>
</dbReference>
<proteinExistence type="predicted"/>
<sequence length="110" mass="12737">MHEWLVEENISEAVLKINGVWSDDTVAERTAKKWFAKFKGSLENRSRLDRPQEAPLILSPLYWHRATTRYLCISSCKRFEDGFISKQVVIIEDTDEAKAGEYMDQSVKAN</sequence>
<evidence type="ECO:0000313" key="2">
    <source>
        <dbReference type="EMBL" id="KAJ1364872.1"/>
    </source>
</evidence>
<accession>A0AAD5QX40</accession>
<name>A0AAD5QX40_PARTN</name>
<reference evidence="2" key="1">
    <citation type="submission" date="2021-06" db="EMBL/GenBank/DDBJ databases">
        <title>Parelaphostrongylus tenuis whole genome reference sequence.</title>
        <authorList>
            <person name="Garwood T.J."/>
            <person name="Larsen P.A."/>
            <person name="Fountain-Jones N.M."/>
            <person name="Garbe J.R."/>
            <person name="Macchietto M.G."/>
            <person name="Kania S.A."/>
            <person name="Gerhold R.W."/>
            <person name="Richards J.E."/>
            <person name="Wolf T.M."/>
        </authorList>
    </citation>
    <scope>NUCLEOTIDE SEQUENCE</scope>
    <source>
        <strain evidence="2">MNPRO001-30</strain>
        <tissue evidence="2">Meninges</tissue>
    </source>
</reference>
<organism evidence="2 3">
    <name type="scientific">Parelaphostrongylus tenuis</name>
    <name type="common">Meningeal worm</name>
    <dbReference type="NCBI Taxonomy" id="148309"/>
    <lineage>
        <taxon>Eukaryota</taxon>
        <taxon>Metazoa</taxon>
        <taxon>Ecdysozoa</taxon>
        <taxon>Nematoda</taxon>
        <taxon>Chromadorea</taxon>
        <taxon>Rhabditida</taxon>
        <taxon>Rhabditina</taxon>
        <taxon>Rhabditomorpha</taxon>
        <taxon>Strongyloidea</taxon>
        <taxon>Metastrongylidae</taxon>
        <taxon>Parelaphostrongylus</taxon>
    </lineage>
</organism>
<dbReference type="InterPro" id="IPR041426">
    <property type="entry name" value="Mos1_HTH"/>
</dbReference>